<dbReference type="PANTHER" id="PTHR33385">
    <property type="entry name" value="PROTEIN XRI1"/>
    <property type="match status" value="1"/>
</dbReference>
<dbReference type="STRING" id="429701.A0A2G9GBW9"/>
<dbReference type="Proteomes" id="UP000231279">
    <property type="component" value="Unassembled WGS sequence"/>
</dbReference>
<dbReference type="OrthoDB" id="1913204at2759"/>
<accession>A0A2G9GBW9</accession>
<evidence type="ECO:0000313" key="1">
    <source>
        <dbReference type="EMBL" id="PIN02789.1"/>
    </source>
</evidence>
<reference evidence="2" key="1">
    <citation type="journal article" date="2018" name="Gigascience">
        <title>Genome assembly of the Pink Ipe (Handroanthus impetiginosus, Bignoniaceae), a highly valued, ecologically keystone Neotropical timber forest tree.</title>
        <authorList>
            <person name="Silva-Junior O.B."/>
            <person name="Grattapaglia D."/>
            <person name="Novaes E."/>
            <person name="Collevatti R.G."/>
        </authorList>
    </citation>
    <scope>NUCLEOTIDE SEQUENCE [LARGE SCALE GENOMIC DNA]</scope>
    <source>
        <strain evidence="2">cv. UFG-1</strain>
    </source>
</reference>
<dbReference type="PANTHER" id="PTHR33385:SF4">
    <property type="entry name" value="PROTEIN XRI1"/>
    <property type="match status" value="1"/>
</dbReference>
<comment type="caution">
    <text evidence="1">The sequence shown here is derived from an EMBL/GenBank/DDBJ whole genome shotgun (WGS) entry which is preliminary data.</text>
</comment>
<sequence length="127" mass="14602">MNYNNENNMWDWQGHDYSFGDTTSTEIPKSLLNEVNQNVDHISYMFDDETTPVKACGDLAYHVANNEVTGKELEEYREHSSQVKRRRMLQFDSEVFDAALCNDEAFLRSKVDANSCSSSTARKNVFS</sequence>
<proteinExistence type="predicted"/>
<dbReference type="AlphaFoldDB" id="A0A2G9GBW9"/>
<organism evidence="1 2">
    <name type="scientific">Handroanthus impetiginosus</name>
    <dbReference type="NCBI Taxonomy" id="429701"/>
    <lineage>
        <taxon>Eukaryota</taxon>
        <taxon>Viridiplantae</taxon>
        <taxon>Streptophyta</taxon>
        <taxon>Embryophyta</taxon>
        <taxon>Tracheophyta</taxon>
        <taxon>Spermatophyta</taxon>
        <taxon>Magnoliopsida</taxon>
        <taxon>eudicotyledons</taxon>
        <taxon>Gunneridae</taxon>
        <taxon>Pentapetalae</taxon>
        <taxon>asterids</taxon>
        <taxon>lamiids</taxon>
        <taxon>Lamiales</taxon>
        <taxon>Bignoniaceae</taxon>
        <taxon>Crescentiina</taxon>
        <taxon>Tabebuia alliance</taxon>
        <taxon>Handroanthus</taxon>
    </lineage>
</organism>
<protein>
    <submittedName>
        <fullName evidence="1">Uncharacterized protein</fullName>
    </submittedName>
</protein>
<dbReference type="GO" id="GO:0007140">
    <property type="term" value="P:male meiotic nuclear division"/>
    <property type="evidence" value="ECO:0007669"/>
    <property type="project" value="InterPro"/>
</dbReference>
<dbReference type="InterPro" id="IPR039933">
    <property type="entry name" value="XRI1"/>
</dbReference>
<keyword evidence="2" id="KW-1185">Reference proteome</keyword>
<dbReference type="GO" id="GO:0007143">
    <property type="term" value="P:female meiotic nuclear division"/>
    <property type="evidence" value="ECO:0007669"/>
    <property type="project" value="InterPro"/>
</dbReference>
<gene>
    <name evidence="1" type="ORF">CDL12_24694</name>
</gene>
<dbReference type="EMBL" id="NKXS01005772">
    <property type="protein sequence ID" value="PIN02789.1"/>
    <property type="molecule type" value="Genomic_DNA"/>
</dbReference>
<evidence type="ECO:0000313" key="2">
    <source>
        <dbReference type="Proteomes" id="UP000231279"/>
    </source>
</evidence>
<name>A0A2G9GBW9_9LAMI</name>